<keyword evidence="1" id="KW-0472">Membrane</keyword>
<feature type="transmembrane region" description="Helical" evidence="1">
    <location>
        <begin position="106"/>
        <end position="126"/>
    </location>
</feature>
<feature type="transmembrane region" description="Helical" evidence="1">
    <location>
        <begin position="171"/>
        <end position="191"/>
    </location>
</feature>
<reference evidence="2 3" key="1">
    <citation type="submission" date="2020-10" db="EMBL/GenBank/DDBJ databases">
        <title>Ca. Dormibacterota MAGs.</title>
        <authorList>
            <person name="Montgomery K."/>
        </authorList>
    </citation>
    <scope>NUCLEOTIDE SEQUENCE [LARGE SCALE GENOMIC DNA]</scope>
    <source>
        <strain evidence="2">Mitchell_Peninsula_5</strain>
    </source>
</reference>
<feature type="transmembrane region" description="Helical" evidence="1">
    <location>
        <begin position="258"/>
        <end position="277"/>
    </location>
</feature>
<dbReference type="PANTHER" id="PTHR35337:SF1">
    <property type="entry name" value="SLR1478 PROTEIN"/>
    <property type="match status" value="1"/>
</dbReference>
<dbReference type="AlphaFoldDB" id="A0A934KQP2"/>
<evidence type="ECO:0000256" key="1">
    <source>
        <dbReference type="SAM" id="Phobius"/>
    </source>
</evidence>
<feature type="transmembrane region" description="Helical" evidence="1">
    <location>
        <begin position="211"/>
        <end position="237"/>
    </location>
</feature>
<gene>
    <name evidence="2" type="ORF">JF887_08250</name>
</gene>
<keyword evidence="1" id="KW-1133">Transmembrane helix</keyword>
<evidence type="ECO:0000313" key="3">
    <source>
        <dbReference type="Proteomes" id="UP000614410"/>
    </source>
</evidence>
<feature type="transmembrane region" description="Helical" evidence="1">
    <location>
        <begin position="289"/>
        <end position="308"/>
    </location>
</feature>
<dbReference type="Pfam" id="PF01944">
    <property type="entry name" value="SpoIIM"/>
    <property type="match status" value="1"/>
</dbReference>
<dbReference type="Proteomes" id="UP000614410">
    <property type="component" value="Unassembled WGS sequence"/>
</dbReference>
<protein>
    <submittedName>
        <fullName evidence="2">Stage II sporulation protein M</fullName>
    </submittedName>
</protein>
<dbReference type="InterPro" id="IPR002798">
    <property type="entry name" value="SpoIIM-like"/>
</dbReference>
<sequence>MTLEAFVAPRRDRWAALEALLGRSHRGRLRDIPAAELERFGTLYREAASDLAIARRDFPDDDITVFLNNLCARAHPVLFRSSPVRARELLRRFAVGVPRSFRERRAYILLSLGLLLAGVVAGWLAVELRPDLRASLIPPSGFDQLARGQVSSLPSAPTLGTVIITNNIKVAAICFLGGALAGVPTALILAANGWMLGTIAAAVHQGGYDLAFWSLILPHGVLELSIIVIAGATGLYVGDAILRPGLLRRSEAFSRAALTSLALAAGATSLLIVAGLLEAYVSPSGLPAAAKLLVGAVVGVALYSWLLLTGRSRRRPAPVRLDSVATGPSRQPG</sequence>
<keyword evidence="1" id="KW-0812">Transmembrane</keyword>
<evidence type="ECO:0000313" key="2">
    <source>
        <dbReference type="EMBL" id="MBJ7609407.1"/>
    </source>
</evidence>
<dbReference type="EMBL" id="JAEKNN010000041">
    <property type="protein sequence ID" value="MBJ7609407.1"/>
    <property type="molecule type" value="Genomic_DNA"/>
</dbReference>
<organism evidence="2 3">
    <name type="scientific">Candidatus Amunia macphersoniae</name>
    <dbReference type="NCBI Taxonomy" id="3127014"/>
    <lineage>
        <taxon>Bacteria</taxon>
        <taxon>Bacillati</taxon>
        <taxon>Candidatus Dormiibacterota</taxon>
        <taxon>Candidatus Dormibacteria</taxon>
        <taxon>Candidatus Aeolococcales</taxon>
        <taxon>Candidatus Aeolococcaceae</taxon>
        <taxon>Candidatus Amunia</taxon>
    </lineage>
</organism>
<dbReference type="PANTHER" id="PTHR35337">
    <property type="entry name" value="SLR1478 PROTEIN"/>
    <property type="match status" value="1"/>
</dbReference>
<proteinExistence type="predicted"/>
<accession>A0A934KQP2</accession>
<name>A0A934KQP2_9BACT</name>
<comment type="caution">
    <text evidence="2">The sequence shown here is derived from an EMBL/GenBank/DDBJ whole genome shotgun (WGS) entry which is preliminary data.</text>
</comment>